<dbReference type="GO" id="GO:0005886">
    <property type="term" value="C:plasma membrane"/>
    <property type="evidence" value="ECO:0007669"/>
    <property type="project" value="UniProtKB-SubCell"/>
</dbReference>
<keyword evidence="5 7" id="KW-1133">Transmembrane helix</keyword>
<comment type="catalytic activity">
    <reaction evidence="7">
        <text>L-cysteinyl-[prolipoprotein] + a 1,2-diacyl-sn-glycero-3-phospho-(1'-sn-glycerol) = an S-1,2-diacyl-sn-glyceryl-L-cysteinyl-[prolipoprotein] + sn-glycerol 1-phosphate + H(+)</text>
        <dbReference type="Rhea" id="RHEA:56712"/>
        <dbReference type="Rhea" id="RHEA-COMP:14679"/>
        <dbReference type="Rhea" id="RHEA-COMP:14680"/>
        <dbReference type="ChEBI" id="CHEBI:15378"/>
        <dbReference type="ChEBI" id="CHEBI:29950"/>
        <dbReference type="ChEBI" id="CHEBI:57685"/>
        <dbReference type="ChEBI" id="CHEBI:64716"/>
        <dbReference type="ChEBI" id="CHEBI:140658"/>
        <dbReference type="EC" id="2.5.1.145"/>
    </reaction>
</comment>
<dbReference type="PANTHER" id="PTHR30589">
    <property type="entry name" value="PROLIPOPROTEIN DIACYLGLYCERYL TRANSFERASE"/>
    <property type="match status" value="1"/>
</dbReference>
<keyword evidence="6 7" id="KW-0472">Membrane</keyword>
<evidence type="ECO:0000256" key="6">
    <source>
        <dbReference type="ARBA" id="ARBA00023136"/>
    </source>
</evidence>
<comment type="similarity">
    <text evidence="1 7">Belongs to the Lgt family.</text>
</comment>
<keyword evidence="3 7" id="KW-0808">Transferase</keyword>
<keyword evidence="8" id="KW-0449">Lipoprotein</keyword>
<dbReference type="EMBL" id="MJGC01000073">
    <property type="protein sequence ID" value="OEJ74071.1"/>
    <property type="molecule type" value="Genomic_DNA"/>
</dbReference>
<evidence type="ECO:0000256" key="3">
    <source>
        <dbReference type="ARBA" id="ARBA00022679"/>
    </source>
</evidence>
<dbReference type="AlphaFoldDB" id="A0A1E5QHI6"/>
<dbReference type="UniPathway" id="UPA00664"/>
<dbReference type="HAMAP" id="MF_01147">
    <property type="entry name" value="Lgt"/>
    <property type="match status" value="1"/>
</dbReference>
<accession>A0A1E5QHI6</accession>
<gene>
    <name evidence="7" type="primary">lgt</name>
    <name evidence="8" type="ORF">BH720_16375</name>
</gene>
<feature type="transmembrane region" description="Helical" evidence="7">
    <location>
        <begin position="250"/>
        <end position="272"/>
    </location>
</feature>
<dbReference type="RefSeq" id="WP_069968296.1">
    <property type="nucleotide sequence ID" value="NZ_CM124774.1"/>
</dbReference>
<evidence type="ECO:0000256" key="1">
    <source>
        <dbReference type="ARBA" id="ARBA00007150"/>
    </source>
</evidence>
<organism evidence="8">
    <name type="scientific">Desertifilum tharense IPPAS B-1220</name>
    <dbReference type="NCBI Taxonomy" id="1781255"/>
    <lineage>
        <taxon>Bacteria</taxon>
        <taxon>Bacillati</taxon>
        <taxon>Cyanobacteriota</taxon>
        <taxon>Cyanophyceae</taxon>
        <taxon>Desertifilales</taxon>
        <taxon>Desertifilaceae</taxon>
        <taxon>Desertifilum</taxon>
    </lineage>
</organism>
<proteinExistence type="inferred from homology"/>
<evidence type="ECO:0000256" key="4">
    <source>
        <dbReference type="ARBA" id="ARBA00022692"/>
    </source>
</evidence>
<dbReference type="EC" id="2.5.1.145" evidence="7"/>
<evidence type="ECO:0000256" key="7">
    <source>
        <dbReference type="HAMAP-Rule" id="MF_01147"/>
    </source>
</evidence>
<feature type="transmembrane region" description="Helical" evidence="7">
    <location>
        <begin position="64"/>
        <end position="83"/>
    </location>
</feature>
<dbReference type="InterPro" id="IPR001640">
    <property type="entry name" value="Lgt"/>
</dbReference>
<dbReference type="STRING" id="1781255.BH720_16375"/>
<dbReference type="NCBIfam" id="TIGR00544">
    <property type="entry name" value="lgt"/>
    <property type="match status" value="1"/>
</dbReference>
<feature type="transmembrane region" description="Helical" evidence="7">
    <location>
        <begin position="95"/>
        <end position="120"/>
    </location>
</feature>
<dbReference type="PROSITE" id="PS01311">
    <property type="entry name" value="LGT"/>
    <property type="match status" value="1"/>
</dbReference>
<name>A0A1E5QHI6_9CYAN</name>
<feature type="transmembrane region" description="Helical" evidence="7">
    <location>
        <begin position="187"/>
        <end position="205"/>
    </location>
</feature>
<evidence type="ECO:0000256" key="2">
    <source>
        <dbReference type="ARBA" id="ARBA00022475"/>
    </source>
</evidence>
<dbReference type="GO" id="GO:0042158">
    <property type="term" value="P:lipoprotein biosynthetic process"/>
    <property type="evidence" value="ECO:0007669"/>
    <property type="project" value="UniProtKB-UniRule"/>
</dbReference>
<feature type="transmembrane region" description="Helical" evidence="7">
    <location>
        <begin position="31"/>
        <end position="52"/>
    </location>
</feature>
<comment type="function">
    <text evidence="7">Catalyzes the transfer of the diacylglyceryl group from phosphatidylglycerol to the sulfhydryl group of the N-terminal cysteine of a prolipoprotein, the first step in the formation of mature lipoproteins.</text>
</comment>
<keyword evidence="4 7" id="KW-0812">Transmembrane</keyword>
<reference evidence="8" key="1">
    <citation type="submission" date="2016-09" db="EMBL/GenBank/DDBJ databases">
        <title>Draft genome of thermotolerant cyanobacterium Desertifilum sp. strain IPPAS B-1220.</title>
        <authorList>
            <person name="Sinetova M.A."/>
            <person name="Bolakhan K."/>
            <person name="Zayadan B.K."/>
            <person name="Mironov K.S."/>
            <person name="Ustinova V."/>
            <person name="Kupriyanova E.V."/>
            <person name="Sidorov R.A."/>
            <person name="Skrypnik A.N."/>
            <person name="Gogoleva N.E."/>
            <person name="Gogolev Y.V."/>
            <person name="Los D.A."/>
        </authorList>
    </citation>
    <scope>NUCLEOTIDE SEQUENCE [LARGE SCALE GENOMIC DNA]</scope>
    <source>
        <strain evidence="8">IPPAS B-1220</strain>
    </source>
</reference>
<dbReference type="Pfam" id="PF01790">
    <property type="entry name" value="LGT"/>
    <property type="match status" value="1"/>
</dbReference>
<evidence type="ECO:0000256" key="5">
    <source>
        <dbReference type="ARBA" id="ARBA00022989"/>
    </source>
</evidence>
<comment type="caution">
    <text evidence="8">The sequence shown here is derived from an EMBL/GenBank/DDBJ whole genome shotgun (WGS) entry which is preliminary data.</text>
</comment>
<feature type="binding site" evidence="7">
    <location>
        <position position="146"/>
    </location>
    <ligand>
        <name>a 1,2-diacyl-sn-glycero-3-phospho-(1'-sn-glycerol)</name>
        <dbReference type="ChEBI" id="CHEBI:64716"/>
    </ligand>
</feature>
<comment type="pathway">
    <text evidence="7">Protein modification; lipoprotein biosynthesis (diacylglyceryl transfer).</text>
</comment>
<dbReference type="PANTHER" id="PTHR30589:SF0">
    <property type="entry name" value="PHOSPHATIDYLGLYCEROL--PROLIPOPROTEIN DIACYLGLYCERYL TRANSFERASE"/>
    <property type="match status" value="1"/>
</dbReference>
<feature type="transmembrane region" description="Helical" evidence="7">
    <location>
        <begin position="217"/>
        <end position="235"/>
    </location>
</feature>
<dbReference type="GO" id="GO:0008961">
    <property type="term" value="F:phosphatidylglycerol-prolipoprotein diacylglyceryl transferase activity"/>
    <property type="evidence" value="ECO:0007669"/>
    <property type="project" value="UniProtKB-UniRule"/>
</dbReference>
<protein>
    <recommendedName>
        <fullName evidence="7">Phosphatidylglycerol--prolipoprotein diacylglyceryl transferase</fullName>
        <ecNumber evidence="7">2.5.1.145</ecNumber>
    </recommendedName>
</protein>
<keyword evidence="2 7" id="KW-1003">Cell membrane</keyword>
<sequence length="299" mass="33383">MILNPHFWHLAFQFASPGPILVEVGPIAIRWYGLLIATAVLVGVFLSQYLAQRRNVNPEFIGDLAIWLVVAAIPGARLYYVLFEWDNYVNNPAQIFAIWRGGIAIHGAIIAGAIATLIFARLQKVPFWQLADLVAPSLILGQAIGRWGNFFNSEAFGAPTDLPWKLYIPLARRPPDLANFEYFHPTFLYESLWNLAIFALLLLLFLRGLKGKPHLKLGTIFLLYLIGYSLGRFWIEGLRTDSLMLGPLRIAQLVSLGAIAIGLAGLGWLYLLRRPLPDVVSHRETDAGSTLQSSHSRSK</sequence>
<evidence type="ECO:0000313" key="8">
    <source>
        <dbReference type="EMBL" id="OEJ74071.1"/>
    </source>
</evidence>
<feature type="transmembrane region" description="Helical" evidence="7">
    <location>
        <begin position="127"/>
        <end position="145"/>
    </location>
</feature>
<comment type="subcellular location">
    <subcellularLocation>
        <location evidence="7">Cell membrane</location>
        <topology evidence="7">Multi-pass membrane protein</topology>
    </subcellularLocation>
</comment>
<dbReference type="OrthoDB" id="871140at2"/>